<dbReference type="SUPFAM" id="SSF52540">
    <property type="entry name" value="P-loop containing nucleoside triphosphate hydrolases"/>
    <property type="match status" value="1"/>
</dbReference>
<dbReference type="InterPro" id="IPR027417">
    <property type="entry name" value="P-loop_NTPase"/>
</dbReference>
<comment type="caution">
    <text evidence="2">The sequence shown here is derived from an EMBL/GenBank/DDBJ whole genome shotgun (WGS) entry which is preliminary data.</text>
</comment>
<organism evidence="2 3">
    <name type="scientific">Archangium violaceum Cb vi76</name>
    <dbReference type="NCBI Taxonomy" id="1406225"/>
    <lineage>
        <taxon>Bacteria</taxon>
        <taxon>Pseudomonadati</taxon>
        <taxon>Myxococcota</taxon>
        <taxon>Myxococcia</taxon>
        <taxon>Myxococcales</taxon>
        <taxon>Cystobacterineae</taxon>
        <taxon>Archangiaceae</taxon>
        <taxon>Archangium</taxon>
    </lineage>
</organism>
<dbReference type="EMBL" id="JPMI01000209">
    <property type="protein sequence ID" value="KFA90463.1"/>
    <property type="molecule type" value="Genomic_DNA"/>
</dbReference>
<evidence type="ECO:0000256" key="1">
    <source>
        <dbReference type="SAM" id="MobiDB-lite"/>
    </source>
</evidence>
<evidence type="ECO:0000313" key="3">
    <source>
        <dbReference type="Proteomes" id="UP000028547"/>
    </source>
</evidence>
<evidence type="ECO:0008006" key="4">
    <source>
        <dbReference type="Google" id="ProtNLM"/>
    </source>
</evidence>
<dbReference type="Proteomes" id="UP000028547">
    <property type="component" value="Unassembled WGS sequence"/>
</dbReference>
<proteinExistence type="predicted"/>
<dbReference type="Gene3D" id="3.40.50.300">
    <property type="entry name" value="P-loop containing nucleotide triphosphate hydrolases"/>
    <property type="match status" value="1"/>
</dbReference>
<feature type="region of interest" description="Disordered" evidence="1">
    <location>
        <begin position="1"/>
        <end position="25"/>
    </location>
</feature>
<accession>A0A084SPS8</accession>
<protein>
    <recommendedName>
        <fullName evidence="4">Adenylate kinase</fullName>
    </recommendedName>
</protein>
<dbReference type="RefSeq" id="WP_043402161.1">
    <property type="nucleotide sequence ID" value="NZ_JPMI01000209.1"/>
</dbReference>
<reference evidence="2 3" key="1">
    <citation type="submission" date="2014-07" db="EMBL/GenBank/DDBJ databases">
        <title>Draft Genome Sequence of Gephyronic Acid Producer, Cystobacter violaceus Strain Cb vi76.</title>
        <authorList>
            <person name="Stevens D.C."/>
            <person name="Young J."/>
            <person name="Carmichael R."/>
            <person name="Tan J."/>
            <person name="Taylor R.E."/>
        </authorList>
    </citation>
    <scope>NUCLEOTIDE SEQUENCE [LARGE SCALE GENOMIC DNA]</scope>
    <source>
        <strain evidence="2 3">Cb vi76</strain>
    </source>
</reference>
<name>A0A084SPS8_9BACT</name>
<dbReference type="AlphaFoldDB" id="A0A084SPS8"/>
<sequence length="158" mass="17888">MKRLTWLVGPPAAGKSTWAASHKSQPEPPRILELAEMLHPLVDPAKPRKGMMRAKGLLMRAIRQVELEPSNDGLPPLVVIAALLGEEELFPLSPGEEVLLLLPPRERWERQFLGRSQSPAPGGRRMGLEEAIGWYERYLRWEEMGLPFTRVTDPWRPG</sequence>
<evidence type="ECO:0000313" key="2">
    <source>
        <dbReference type="EMBL" id="KFA90463.1"/>
    </source>
</evidence>
<gene>
    <name evidence="2" type="ORF">Q664_28135</name>
</gene>